<evidence type="ECO:0000313" key="2">
    <source>
        <dbReference type="EMBL" id="TKA72468.1"/>
    </source>
</evidence>
<dbReference type="EMBL" id="NAJN01000498">
    <property type="protein sequence ID" value="TKA72468.1"/>
    <property type="molecule type" value="Genomic_DNA"/>
</dbReference>
<sequence>MLSYNAPDIAGVVLPSSASSSSESFHSCAEDSDASTANSIHSNDTITDASSVDSSPTSPEPNHLSCYFKPSIQTDLSRSSSTLSTRSKSQSIDAPILPQRALSHTKKNHERLARKRSQQHMAPPSSLTTREGGRASADLFRSDIDQSHPFGKELEQLNEVAEEFGGVCRAVAEEDEDIMIMAAHGLMKYGATDYMSEIEDLFTATFVDDDSASGNAGWI</sequence>
<feature type="compositionally biased region" description="Polar residues" evidence="1">
    <location>
        <begin position="34"/>
        <end position="57"/>
    </location>
</feature>
<protein>
    <submittedName>
        <fullName evidence="2">Uncharacterized protein</fullName>
    </submittedName>
</protein>
<organism evidence="2 3">
    <name type="scientific">Cryomyces minteri</name>
    <dbReference type="NCBI Taxonomy" id="331657"/>
    <lineage>
        <taxon>Eukaryota</taxon>
        <taxon>Fungi</taxon>
        <taxon>Dikarya</taxon>
        <taxon>Ascomycota</taxon>
        <taxon>Pezizomycotina</taxon>
        <taxon>Dothideomycetes</taxon>
        <taxon>Dothideomycetes incertae sedis</taxon>
        <taxon>Cryomyces</taxon>
    </lineage>
</organism>
<accession>A0A4U0XAM3</accession>
<feature type="compositionally biased region" description="Low complexity" evidence="1">
    <location>
        <begin position="16"/>
        <end position="27"/>
    </location>
</feature>
<gene>
    <name evidence="2" type="ORF">B0A49_06230</name>
</gene>
<feature type="region of interest" description="Disordered" evidence="1">
    <location>
        <begin position="13"/>
        <end position="133"/>
    </location>
</feature>
<proteinExistence type="predicted"/>
<comment type="caution">
    <text evidence="2">The sequence shown here is derived from an EMBL/GenBank/DDBJ whole genome shotgun (WGS) entry which is preliminary data.</text>
</comment>
<dbReference type="OrthoDB" id="5419666at2759"/>
<evidence type="ECO:0000256" key="1">
    <source>
        <dbReference type="SAM" id="MobiDB-lite"/>
    </source>
</evidence>
<dbReference type="AlphaFoldDB" id="A0A4U0XAM3"/>
<keyword evidence="3" id="KW-1185">Reference proteome</keyword>
<dbReference type="Proteomes" id="UP000308768">
    <property type="component" value="Unassembled WGS sequence"/>
</dbReference>
<feature type="compositionally biased region" description="Low complexity" evidence="1">
    <location>
        <begin position="76"/>
        <end position="91"/>
    </location>
</feature>
<feature type="compositionally biased region" description="Basic residues" evidence="1">
    <location>
        <begin position="103"/>
        <end position="118"/>
    </location>
</feature>
<name>A0A4U0XAM3_9PEZI</name>
<reference evidence="2 3" key="1">
    <citation type="submission" date="2017-03" db="EMBL/GenBank/DDBJ databases">
        <title>Genomes of endolithic fungi from Antarctica.</title>
        <authorList>
            <person name="Coleine C."/>
            <person name="Masonjones S."/>
            <person name="Stajich J.E."/>
        </authorList>
    </citation>
    <scope>NUCLEOTIDE SEQUENCE [LARGE SCALE GENOMIC DNA]</scope>
    <source>
        <strain evidence="2 3">CCFEE 5187</strain>
    </source>
</reference>
<evidence type="ECO:0000313" key="3">
    <source>
        <dbReference type="Proteomes" id="UP000308768"/>
    </source>
</evidence>